<dbReference type="Proteomes" id="UP001497382">
    <property type="component" value="Unassembled WGS sequence"/>
</dbReference>
<evidence type="ECO:0000313" key="2">
    <source>
        <dbReference type="EMBL" id="CAL1288830.1"/>
    </source>
</evidence>
<evidence type="ECO:0000313" key="3">
    <source>
        <dbReference type="Proteomes" id="UP001497382"/>
    </source>
</evidence>
<feature type="signal peptide" evidence="1">
    <location>
        <begin position="1"/>
        <end position="18"/>
    </location>
</feature>
<sequence>MNILLCAYILALPYVIDAESVCSDGKGCPEGTKCCTTHEGVIRCCDIDDTFSEYVKTKKALQVVPSNPPHLFTNGSNPLNVYGYCYEDINCRSGTCCSSNCCPYKYAECCKTGCCKFLQKCCGPVEEGGDEWCCDSSDRCSWYTEGLCVDKSSSLVPQFIIMLSVATVRVWLLKLFG</sequence>
<gene>
    <name evidence="2" type="ORF">LARSCL_LOCUS15580</name>
</gene>
<keyword evidence="3" id="KW-1185">Reference proteome</keyword>
<evidence type="ECO:0000256" key="1">
    <source>
        <dbReference type="SAM" id="SignalP"/>
    </source>
</evidence>
<name>A0AAV2AYV9_9ARAC</name>
<dbReference type="EMBL" id="CAXIEN010000238">
    <property type="protein sequence ID" value="CAL1288830.1"/>
    <property type="molecule type" value="Genomic_DNA"/>
</dbReference>
<reference evidence="2 3" key="1">
    <citation type="submission" date="2024-04" db="EMBL/GenBank/DDBJ databases">
        <authorList>
            <person name="Rising A."/>
            <person name="Reimegard J."/>
            <person name="Sonavane S."/>
            <person name="Akerstrom W."/>
            <person name="Nylinder S."/>
            <person name="Hedman E."/>
            <person name="Kallberg Y."/>
        </authorList>
    </citation>
    <scope>NUCLEOTIDE SEQUENCE [LARGE SCALE GENOMIC DNA]</scope>
</reference>
<accession>A0AAV2AYV9</accession>
<dbReference type="AlphaFoldDB" id="A0AAV2AYV9"/>
<proteinExistence type="predicted"/>
<protein>
    <recommendedName>
        <fullName evidence="4">Granulin</fullName>
    </recommendedName>
</protein>
<evidence type="ECO:0008006" key="4">
    <source>
        <dbReference type="Google" id="ProtNLM"/>
    </source>
</evidence>
<comment type="caution">
    <text evidence="2">The sequence shown here is derived from an EMBL/GenBank/DDBJ whole genome shotgun (WGS) entry which is preliminary data.</text>
</comment>
<organism evidence="2 3">
    <name type="scientific">Larinioides sclopetarius</name>
    <dbReference type="NCBI Taxonomy" id="280406"/>
    <lineage>
        <taxon>Eukaryota</taxon>
        <taxon>Metazoa</taxon>
        <taxon>Ecdysozoa</taxon>
        <taxon>Arthropoda</taxon>
        <taxon>Chelicerata</taxon>
        <taxon>Arachnida</taxon>
        <taxon>Araneae</taxon>
        <taxon>Araneomorphae</taxon>
        <taxon>Entelegynae</taxon>
        <taxon>Araneoidea</taxon>
        <taxon>Araneidae</taxon>
        <taxon>Larinioides</taxon>
    </lineage>
</organism>
<keyword evidence="1" id="KW-0732">Signal</keyword>
<feature type="chain" id="PRO_5043415929" description="Granulin" evidence="1">
    <location>
        <begin position="19"/>
        <end position="177"/>
    </location>
</feature>